<sequence length="295" mass="33491">MSILRAKYKVRHSWLHDDLPSKASPIWKAIESVKNLIIKGACYLIGDGATINVWLDPWVPWLQNFIPKPQQEVYADCPMMVSMLIDNATNHWKVGLINEIFEPASAQAILALPIPQRRRPDKLIWIPDAKGVFSVKSVYRANHNFNITTPLNEAQWKGLWKIKTTKRIRIFLWRMATNSLPTKDILNQRFETFNPSCVLCGNELESICHLFFTCPIAKAVWFESCWGFKTDSQNVQSSCDIIKLILAPPPTTTTSDVESCTYAAKLALNSALPLCFNKENLPEVILFACVVDSQL</sequence>
<dbReference type="PANTHER" id="PTHR36617:SF15">
    <property type="entry name" value="REVERSE TRANSCRIPTASE ZINC-BINDING DOMAIN-CONTAINING PROTEIN"/>
    <property type="match status" value="1"/>
</dbReference>
<evidence type="ECO:0000313" key="3">
    <source>
        <dbReference type="Proteomes" id="UP001459277"/>
    </source>
</evidence>
<accession>A0AAW2C4P4</accession>
<dbReference type="EMBL" id="JAZDWU010000009">
    <property type="protein sequence ID" value="KAK9992542.1"/>
    <property type="molecule type" value="Genomic_DNA"/>
</dbReference>
<gene>
    <name evidence="2" type="ORF">SO802_027527</name>
</gene>
<evidence type="ECO:0000259" key="1">
    <source>
        <dbReference type="Pfam" id="PF13966"/>
    </source>
</evidence>
<dbReference type="AlphaFoldDB" id="A0AAW2C4P4"/>
<dbReference type="Proteomes" id="UP001459277">
    <property type="component" value="Unassembled WGS sequence"/>
</dbReference>
<name>A0AAW2C4P4_9ROSI</name>
<reference evidence="2 3" key="1">
    <citation type="submission" date="2024-01" db="EMBL/GenBank/DDBJ databases">
        <title>A telomere-to-telomere, gap-free genome of sweet tea (Lithocarpus litseifolius).</title>
        <authorList>
            <person name="Zhou J."/>
        </authorList>
    </citation>
    <scope>NUCLEOTIDE SEQUENCE [LARGE SCALE GENOMIC DNA]</scope>
    <source>
        <strain evidence="2">Zhou-2022a</strain>
        <tissue evidence="2">Leaf</tissue>
    </source>
</reference>
<dbReference type="Pfam" id="PF13966">
    <property type="entry name" value="zf-RVT"/>
    <property type="match status" value="1"/>
</dbReference>
<proteinExistence type="predicted"/>
<organism evidence="2 3">
    <name type="scientific">Lithocarpus litseifolius</name>
    <dbReference type="NCBI Taxonomy" id="425828"/>
    <lineage>
        <taxon>Eukaryota</taxon>
        <taxon>Viridiplantae</taxon>
        <taxon>Streptophyta</taxon>
        <taxon>Embryophyta</taxon>
        <taxon>Tracheophyta</taxon>
        <taxon>Spermatophyta</taxon>
        <taxon>Magnoliopsida</taxon>
        <taxon>eudicotyledons</taxon>
        <taxon>Gunneridae</taxon>
        <taxon>Pentapetalae</taxon>
        <taxon>rosids</taxon>
        <taxon>fabids</taxon>
        <taxon>Fagales</taxon>
        <taxon>Fagaceae</taxon>
        <taxon>Lithocarpus</taxon>
    </lineage>
</organism>
<comment type="caution">
    <text evidence="2">The sequence shown here is derived from an EMBL/GenBank/DDBJ whole genome shotgun (WGS) entry which is preliminary data.</text>
</comment>
<evidence type="ECO:0000313" key="2">
    <source>
        <dbReference type="EMBL" id="KAK9992542.1"/>
    </source>
</evidence>
<dbReference type="InterPro" id="IPR026960">
    <property type="entry name" value="RVT-Znf"/>
</dbReference>
<feature type="domain" description="Reverse transcriptase zinc-binding" evidence="1">
    <location>
        <begin position="133"/>
        <end position="221"/>
    </location>
</feature>
<protein>
    <recommendedName>
        <fullName evidence="1">Reverse transcriptase zinc-binding domain-containing protein</fullName>
    </recommendedName>
</protein>
<keyword evidence="3" id="KW-1185">Reference proteome</keyword>
<dbReference type="PANTHER" id="PTHR36617">
    <property type="entry name" value="PROTEIN, PUTATIVE-RELATED"/>
    <property type="match status" value="1"/>
</dbReference>